<accession>A0A6L6U6H4</accession>
<keyword evidence="3" id="KW-1185">Reference proteome</keyword>
<dbReference type="Proteomes" id="UP000478208">
    <property type="component" value="Unassembled WGS sequence"/>
</dbReference>
<dbReference type="RefSeq" id="WP_157362745.1">
    <property type="nucleotide sequence ID" value="NZ_WOWS01000002.1"/>
</dbReference>
<reference evidence="2 3" key="1">
    <citation type="submission" date="2019-12" db="EMBL/GenBank/DDBJ databases">
        <authorList>
            <person name="Li J."/>
        </authorList>
    </citation>
    <scope>NUCLEOTIDE SEQUENCE [LARGE SCALE GENOMIC DNA]</scope>
    <source>
        <strain evidence="2 3">HL2-2</strain>
    </source>
</reference>
<organism evidence="2 3">
    <name type="scientific">Winogradskyella endarachnes</name>
    <dbReference type="NCBI Taxonomy" id="2681965"/>
    <lineage>
        <taxon>Bacteria</taxon>
        <taxon>Pseudomonadati</taxon>
        <taxon>Bacteroidota</taxon>
        <taxon>Flavobacteriia</taxon>
        <taxon>Flavobacteriales</taxon>
        <taxon>Flavobacteriaceae</taxon>
        <taxon>Winogradskyella</taxon>
    </lineage>
</organism>
<gene>
    <name evidence="2" type="ORF">GN138_05250</name>
</gene>
<evidence type="ECO:0000313" key="2">
    <source>
        <dbReference type="EMBL" id="MUU77840.1"/>
    </source>
</evidence>
<sequence length="318" mass="36883">MNKIVKCVWLFAVLITFNIGFSQMPAVKNFDYSILKDKVLYIPTYEVNKRYSARMTKKGKLDKLADAKAEVEEYNLAWQEAMAESSYDATDYEIRAFDHKKVLKSKDEKAVLLFYYADNYGNSYANIVVAGPKKKVVARSIITGLDLTDKNDIRLMMNMLNESLTVAAELVEEQGKANRKGAKNKYKQGLIDWYDGVEDKTFLVPKSEHKNEKKAERRNTDLKEALKSWKLSKYEFTTEEEINNKRIEGDADSYYWKTFRIYTQNSLIVYNYNLLLSTEADDVIVGFLGKKRLKPATLEQIQKKILAKVERFKRQLAD</sequence>
<evidence type="ECO:0000313" key="3">
    <source>
        <dbReference type="Proteomes" id="UP000478208"/>
    </source>
</evidence>
<comment type="caution">
    <text evidence="2">The sequence shown here is derived from an EMBL/GenBank/DDBJ whole genome shotgun (WGS) entry which is preliminary data.</text>
</comment>
<dbReference type="AlphaFoldDB" id="A0A6L6U6H4"/>
<feature type="coiled-coil region" evidence="1">
    <location>
        <begin position="57"/>
        <end position="84"/>
    </location>
</feature>
<evidence type="ECO:0000256" key="1">
    <source>
        <dbReference type="SAM" id="Coils"/>
    </source>
</evidence>
<keyword evidence="1" id="KW-0175">Coiled coil</keyword>
<dbReference type="EMBL" id="WOWS01000002">
    <property type="protein sequence ID" value="MUU77840.1"/>
    <property type="molecule type" value="Genomic_DNA"/>
</dbReference>
<proteinExistence type="predicted"/>
<protein>
    <submittedName>
        <fullName evidence="2">Uncharacterized protein</fullName>
    </submittedName>
</protein>
<name>A0A6L6U6H4_9FLAO</name>